<accession>A0A1N7GU58</accession>
<name>A0A1N7GU58_9EURY</name>
<protein>
    <submittedName>
        <fullName evidence="1">Type I restriction enzyme R protein N terminus (HSDR_N)</fullName>
    </submittedName>
</protein>
<dbReference type="Proteomes" id="UP000185936">
    <property type="component" value="Unassembled WGS sequence"/>
</dbReference>
<proteinExistence type="predicted"/>
<organism evidence="1 2">
    <name type="scientific">Natronorubrum thiooxidans</name>
    <dbReference type="NCBI Taxonomy" id="308853"/>
    <lineage>
        <taxon>Archaea</taxon>
        <taxon>Methanobacteriati</taxon>
        <taxon>Methanobacteriota</taxon>
        <taxon>Stenosarchaea group</taxon>
        <taxon>Halobacteria</taxon>
        <taxon>Halobacteriales</taxon>
        <taxon>Natrialbaceae</taxon>
        <taxon>Natronorubrum</taxon>
    </lineage>
</organism>
<evidence type="ECO:0000313" key="1">
    <source>
        <dbReference type="EMBL" id="SIS16096.1"/>
    </source>
</evidence>
<gene>
    <name evidence="1" type="ORF">SAMN05421752_11591</name>
</gene>
<keyword evidence="2" id="KW-1185">Reference proteome</keyword>
<reference evidence="2" key="1">
    <citation type="submission" date="2017-01" db="EMBL/GenBank/DDBJ databases">
        <authorList>
            <person name="Varghese N."/>
            <person name="Submissions S."/>
        </authorList>
    </citation>
    <scope>NUCLEOTIDE SEQUENCE [LARGE SCALE GENOMIC DNA]</scope>
    <source>
        <strain evidence="2">type strain: HArc-</strain>
    </source>
</reference>
<dbReference type="AlphaFoldDB" id="A0A1N7GU58"/>
<dbReference type="STRING" id="308853.SAMN05421752_11591"/>
<evidence type="ECO:0000313" key="2">
    <source>
        <dbReference type="Proteomes" id="UP000185936"/>
    </source>
</evidence>
<sequence length="219" mass="25144">MSQIIIKSMEEFIEHEKLASLLNSIGDRVEDDHSEREIELMFLNQGFFRLLGYEDVGTTLRSEYTLPSGKKADFITSGKKDEIRDSQTVVYEFKSPGRKLTRHEEQLFGYMTEISAKYGVLTNGHRLRLYRNTPTGPEHLPQADLTLGAVTEGDASILIMPLGYLSIEERNIRTVAEHAAEEVVKTIPPNLRLDYSEPQLDVFAEHFADYLRDKYRESR</sequence>
<dbReference type="EMBL" id="FTNR01000015">
    <property type="protein sequence ID" value="SIS16096.1"/>
    <property type="molecule type" value="Genomic_DNA"/>
</dbReference>